<proteinExistence type="predicted"/>
<dbReference type="PANTHER" id="PTHR30136:SF35">
    <property type="entry name" value="HTH-TYPE TRANSCRIPTIONAL REGULATOR RV1719"/>
    <property type="match status" value="1"/>
</dbReference>
<protein>
    <submittedName>
        <fullName evidence="6">IclR family transcriptional regulator</fullName>
    </submittedName>
</protein>
<dbReference type="SUPFAM" id="SSF46785">
    <property type="entry name" value="Winged helix' DNA-binding domain"/>
    <property type="match status" value="1"/>
</dbReference>
<dbReference type="InterPro" id="IPR029016">
    <property type="entry name" value="GAF-like_dom_sf"/>
</dbReference>
<dbReference type="OrthoDB" id="5112988at2"/>
<dbReference type="AlphaFoldDB" id="A0A1X2DXG2"/>
<sequence length="249" mass="26351">MSEPAGAVPAKEHRTVSRVTTILERVAAGRNGVRLSELTAALDAPRSSVHDLVKGLVATGYLQEKAGSYSIGPAIGALLMTAPPSIDPVARPAMEALHRRFDETVMLAARVGDSVVYTDAVESTQSIRYSAPLHTRRPLYPTSAGSCYLAFASEQEREAFLADRFDDGEQRALVRTELEAVRADGVALNHGQTLPDVSGVGAPVLINDRVVGVLCVAGPTTRLGDLLPTIAAAVKAAAEEVSKRLTSHF</sequence>
<dbReference type="RefSeq" id="WP_085672423.1">
    <property type="nucleotide sequence ID" value="NZ_JACKRU010000186.1"/>
</dbReference>
<dbReference type="Gene3D" id="3.30.450.40">
    <property type="match status" value="1"/>
</dbReference>
<feature type="domain" description="HTH iclR-type" evidence="4">
    <location>
        <begin position="13"/>
        <end position="73"/>
    </location>
</feature>
<dbReference type="Pfam" id="PF09339">
    <property type="entry name" value="HTH_IclR"/>
    <property type="match status" value="1"/>
</dbReference>
<gene>
    <name evidence="6" type="ORF">AWC27_08490</name>
</gene>
<dbReference type="Pfam" id="PF01614">
    <property type="entry name" value="IclR_C"/>
    <property type="match status" value="1"/>
</dbReference>
<dbReference type="GO" id="GO:0003700">
    <property type="term" value="F:DNA-binding transcription factor activity"/>
    <property type="evidence" value="ECO:0007669"/>
    <property type="project" value="TreeGrafter"/>
</dbReference>
<dbReference type="Proteomes" id="UP000193317">
    <property type="component" value="Unassembled WGS sequence"/>
</dbReference>
<evidence type="ECO:0000256" key="2">
    <source>
        <dbReference type="ARBA" id="ARBA00023125"/>
    </source>
</evidence>
<accession>A0A1X2DXG2</accession>
<organism evidence="6 7">
    <name type="scientific">Mycobacterium szulgai</name>
    <dbReference type="NCBI Taxonomy" id="1787"/>
    <lineage>
        <taxon>Bacteria</taxon>
        <taxon>Bacillati</taxon>
        <taxon>Actinomycetota</taxon>
        <taxon>Actinomycetes</taxon>
        <taxon>Mycobacteriales</taxon>
        <taxon>Mycobacteriaceae</taxon>
        <taxon>Mycobacterium</taxon>
    </lineage>
</organism>
<name>A0A1X2DXG2_MYCSZ</name>
<dbReference type="PROSITE" id="PS51077">
    <property type="entry name" value="HTH_ICLR"/>
    <property type="match status" value="1"/>
</dbReference>
<dbReference type="EMBL" id="LQPW01000148">
    <property type="protein sequence ID" value="ORW92754.1"/>
    <property type="molecule type" value="Genomic_DNA"/>
</dbReference>
<keyword evidence="2" id="KW-0238">DNA-binding</keyword>
<dbReference type="InterPro" id="IPR036388">
    <property type="entry name" value="WH-like_DNA-bd_sf"/>
</dbReference>
<evidence type="ECO:0000259" key="5">
    <source>
        <dbReference type="PROSITE" id="PS51078"/>
    </source>
</evidence>
<dbReference type="GO" id="GO:0003677">
    <property type="term" value="F:DNA binding"/>
    <property type="evidence" value="ECO:0007669"/>
    <property type="project" value="UniProtKB-KW"/>
</dbReference>
<dbReference type="InterPro" id="IPR005471">
    <property type="entry name" value="Tscrpt_reg_IclR_N"/>
</dbReference>
<feature type="domain" description="IclR-ED" evidence="5">
    <location>
        <begin position="67"/>
        <end position="247"/>
    </location>
</feature>
<evidence type="ECO:0000256" key="3">
    <source>
        <dbReference type="ARBA" id="ARBA00023163"/>
    </source>
</evidence>
<dbReference type="InterPro" id="IPR036390">
    <property type="entry name" value="WH_DNA-bd_sf"/>
</dbReference>
<keyword evidence="7" id="KW-1185">Reference proteome</keyword>
<dbReference type="GO" id="GO:0045892">
    <property type="term" value="P:negative regulation of DNA-templated transcription"/>
    <property type="evidence" value="ECO:0007669"/>
    <property type="project" value="TreeGrafter"/>
</dbReference>
<dbReference type="PANTHER" id="PTHR30136">
    <property type="entry name" value="HELIX-TURN-HELIX TRANSCRIPTIONAL REGULATOR, ICLR FAMILY"/>
    <property type="match status" value="1"/>
</dbReference>
<keyword evidence="3" id="KW-0804">Transcription</keyword>
<evidence type="ECO:0000256" key="1">
    <source>
        <dbReference type="ARBA" id="ARBA00023015"/>
    </source>
</evidence>
<dbReference type="Gene3D" id="1.10.10.10">
    <property type="entry name" value="Winged helix-like DNA-binding domain superfamily/Winged helix DNA-binding domain"/>
    <property type="match status" value="1"/>
</dbReference>
<dbReference type="InterPro" id="IPR050707">
    <property type="entry name" value="HTH_MetabolicPath_Reg"/>
</dbReference>
<evidence type="ECO:0000313" key="7">
    <source>
        <dbReference type="Proteomes" id="UP000193317"/>
    </source>
</evidence>
<dbReference type="InterPro" id="IPR014757">
    <property type="entry name" value="Tscrpt_reg_IclR_C"/>
</dbReference>
<dbReference type="SUPFAM" id="SSF55781">
    <property type="entry name" value="GAF domain-like"/>
    <property type="match status" value="1"/>
</dbReference>
<reference evidence="6 7" key="1">
    <citation type="submission" date="2016-01" db="EMBL/GenBank/DDBJ databases">
        <title>The new phylogeny of the genus Mycobacterium.</title>
        <authorList>
            <person name="Tarcisio F."/>
            <person name="Conor M."/>
            <person name="Antonella G."/>
            <person name="Elisabetta G."/>
            <person name="Giulia F.S."/>
            <person name="Sara T."/>
            <person name="Anna F."/>
            <person name="Clotilde B."/>
            <person name="Roberto B."/>
            <person name="Veronica D.S."/>
            <person name="Fabio R."/>
            <person name="Monica P."/>
            <person name="Olivier J."/>
            <person name="Enrico T."/>
            <person name="Nicola S."/>
        </authorList>
    </citation>
    <scope>NUCLEOTIDE SEQUENCE [LARGE SCALE GENOMIC DNA]</scope>
    <source>
        <strain evidence="6 7">DSM 44166</strain>
    </source>
</reference>
<comment type="caution">
    <text evidence="6">The sequence shown here is derived from an EMBL/GenBank/DDBJ whole genome shotgun (WGS) entry which is preliminary data.</text>
</comment>
<keyword evidence="1" id="KW-0805">Transcription regulation</keyword>
<dbReference type="PROSITE" id="PS51078">
    <property type="entry name" value="ICLR_ED"/>
    <property type="match status" value="1"/>
</dbReference>
<dbReference type="SMART" id="SM00346">
    <property type="entry name" value="HTH_ICLR"/>
    <property type="match status" value="1"/>
</dbReference>
<evidence type="ECO:0000313" key="6">
    <source>
        <dbReference type="EMBL" id="ORW92754.1"/>
    </source>
</evidence>
<evidence type="ECO:0000259" key="4">
    <source>
        <dbReference type="PROSITE" id="PS51077"/>
    </source>
</evidence>